<feature type="compositionally biased region" description="Polar residues" evidence="1">
    <location>
        <begin position="16"/>
        <end position="25"/>
    </location>
</feature>
<organism evidence="2 3">
    <name type="scientific">Steccherinum ochraceum</name>
    <dbReference type="NCBI Taxonomy" id="92696"/>
    <lineage>
        <taxon>Eukaryota</taxon>
        <taxon>Fungi</taxon>
        <taxon>Dikarya</taxon>
        <taxon>Basidiomycota</taxon>
        <taxon>Agaricomycotina</taxon>
        <taxon>Agaricomycetes</taxon>
        <taxon>Polyporales</taxon>
        <taxon>Steccherinaceae</taxon>
        <taxon>Steccherinum</taxon>
    </lineage>
</organism>
<accession>A0A4R0RAP8</accession>
<evidence type="ECO:0000313" key="2">
    <source>
        <dbReference type="EMBL" id="TCD64472.1"/>
    </source>
</evidence>
<name>A0A4R0RAP8_9APHY</name>
<evidence type="ECO:0000313" key="3">
    <source>
        <dbReference type="Proteomes" id="UP000292702"/>
    </source>
</evidence>
<feature type="non-terminal residue" evidence="2">
    <location>
        <position position="191"/>
    </location>
</feature>
<dbReference type="OrthoDB" id="3187054at2759"/>
<reference evidence="2 3" key="1">
    <citation type="submission" date="2018-11" db="EMBL/GenBank/DDBJ databases">
        <title>Genome assembly of Steccherinum ochraceum LE-BIN_3174, the white-rot fungus of the Steccherinaceae family (The Residual Polyporoid clade, Polyporales, Basidiomycota).</title>
        <authorList>
            <person name="Fedorova T.V."/>
            <person name="Glazunova O.A."/>
            <person name="Landesman E.O."/>
            <person name="Moiseenko K.V."/>
            <person name="Psurtseva N.V."/>
            <person name="Savinova O.S."/>
            <person name="Shakhova N.V."/>
            <person name="Tyazhelova T.V."/>
            <person name="Vasina D.V."/>
        </authorList>
    </citation>
    <scope>NUCLEOTIDE SEQUENCE [LARGE SCALE GENOMIC DNA]</scope>
    <source>
        <strain evidence="2 3">LE-BIN_3174</strain>
    </source>
</reference>
<evidence type="ECO:0000256" key="1">
    <source>
        <dbReference type="SAM" id="MobiDB-lite"/>
    </source>
</evidence>
<dbReference type="Proteomes" id="UP000292702">
    <property type="component" value="Unassembled WGS sequence"/>
</dbReference>
<protein>
    <submittedName>
        <fullName evidence="2">Uncharacterized protein</fullName>
    </submittedName>
</protein>
<gene>
    <name evidence="2" type="ORF">EIP91_004076</name>
</gene>
<feature type="region of interest" description="Disordered" evidence="1">
    <location>
        <begin position="1"/>
        <end position="35"/>
    </location>
</feature>
<feature type="compositionally biased region" description="Low complexity" evidence="1">
    <location>
        <begin position="161"/>
        <end position="175"/>
    </location>
</feature>
<sequence length="191" mass="20338">MPMQTFSPCPRPCLKRSSTSPSASDHQPYAPIDPANPLLNIDPSILHPLVHFPPHSAIARTFAAHSPAAYDRSPIVVAPNQCSLPERGCPGRTYEAVDPSQHQHQQYGYIRPPSIRSGSGKHAYPRGGSVAFEDDDDDTTTSTDLTPIATPTIYAHPLPPSLSDTSSSSSSSSSSESDESDYLSPGAESAI</sequence>
<dbReference type="AlphaFoldDB" id="A0A4R0RAP8"/>
<keyword evidence="3" id="KW-1185">Reference proteome</keyword>
<proteinExistence type="predicted"/>
<dbReference type="EMBL" id="RWJN01000235">
    <property type="protein sequence ID" value="TCD64472.1"/>
    <property type="molecule type" value="Genomic_DNA"/>
</dbReference>
<comment type="caution">
    <text evidence="2">The sequence shown here is derived from an EMBL/GenBank/DDBJ whole genome shotgun (WGS) entry which is preliminary data.</text>
</comment>
<feature type="region of interest" description="Disordered" evidence="1">
    <location>
        <begin position="100"/>
        <end position="191"/>
    </location>
</feature>